<evidence type="ECO:0000256" key="3">
    <source>
        <dbReference type="PROSITE-ProRule" id="PRU00555"/>
    </source>
</evidence>
<dbReference type="InterPro" id="IPR016035">
    <property type="entry name" value="Acyl_Trfase/lysoPLipase"/>
</dbReference>
<keyword evidence="6" id="KW-1185">Reference proteome</keyword>
<dbReference type="Gene3D" id="3.40.1090.10">
    <property type="entry name" value="Cytosolic phospholipase A2 catalytic domain"/>
    <property type="match status" value="1"/>
</dbReference>
<accession>A0ABN9C981</accession>
<dbReference type="InterPro" id="IPR002642">
    <property type="entry name" value="LysoPLipase_cat_dom"/>
</dbReference>
<gene>
    <name evidence="5" type="ORF">SPARVUS_LOCUS4469284</name>
</gene>
<evidence type="ECO:0000313" key="6">
    <source>
        <dbReference type="Proteomes" id="UP001162483"/>
    </source>
</evidence>
<keyword evidence="2 3" id="KW-0443">Lipid metabolism</keyword>
<dbReference type="Proteomes" id="UP001162483">
    <property type="component" value="Unassembled WGS sequence"/>
</dbReference>
<dbReference type="PANTHER" id="PTHR10728">
    <property type="entry name" value="CYTOSOLIC PHOSPHOLIPASE A2"/>
    <property type="match status" value="1"/>
</dbReference>
<feature type="domain" description="PLA2c" evidence="4">
    <location>
        <begin position="1"/>
        <end position="111"/>
    </location>
</feature>
<evidence type="ECO:0000256" key="2">
    <source>
        <dbReference type="ARBA" id="ARBA00023098"/>
    </source>
</evidence>
<proteinExistence type="predicted"/>
<sequence length="111" mass="12873">MEENLYLVDGGFSINSPFPLVLQPERDVDIILSFNYSWQAPFEVLHLTKKYCRERGIAFPSITVSEQDKQQPKECYVFMDNDNPQSPIVIHFPLVNDTFRTYKEPGTLRGT</sequence>
<feature type="non-terminal residue" evidence="5">
    <location>
        <position position="111"/>
    </location>
</feature>
<evidence type="ECO:0000256" key="1">
    <source>
        <dbReference type="ARBA" id="ARBA00022801"/>
    </source>
</evidence>
<organism evidence="5 6">
    <name type="scientific">Staurois parvus</name>
    <dbReference type="NCBI Taxonomy" id="386267"/>
    <lineage>
        <taxon>Eukaryota</taxon>
        <taxon>Metazoa</taxon>
        <taxon>Chordata</taxon>
        <taxon>Craniata</taxon>
        <taxon>Vertebrata</taxon>
        <taxon>Euteleostomi</taxon>
        <taxon>Amphibia</taxon>
        <taxon>Batrachia</taxon>
        <taxon>Anura</taxon>
        <taxon>Neobatrachia</taxon>
        <taxon>Ranoidea</taxon>
        <taxon>Ranidae</taxon>
        <taxon>Staurois</taxon>
    </lineage>
</organism>
<keyword evidence="3" id="KW-0442">Lipid degradation</keyword>
<name>A0ABN9C981_9NEOB</name>
<dbReference type="PROSITE" id="PS51210">
    <property type="entry name" value="PLA2C"/>
    <property type="match status" value="1"/>
</dbReference>
<dbReference type="SUPFAM" id="SSF52151">
    <property type="entry name" value="FabD/lysophospholipase-like"/>
    <property type="match status" value="1"/>
</dbReference>
<dbReference type="EMBL" id="CATNWA010008301">
    <property type="protein sequence ID" value="CAI9555856.1"/>
    <property type="molecule type" value="Genomic_DNA"/>
</dbReference>
<keyword evidence="1 3" id="KW-0378">Hydrolase</keyword>
<reference evidence="5" key="1">
    <citation type="submission" date="2023-05" db="EMBL/GenBank/DDBJ databases">
        <authorList>
            <person name="Stuckert A."/>
        </authorList>
    </citation>
    <scope>NUCLEOTIDE SEQUENCE</scope>
</reference>
<protein>
    <recommendedName>
        <fullName evidence="4">PLA2c domain-containing protein</fullName>
    </recommendedName>
</protein>
<evidence type="ECO:0000259" key="4">
    <source>
        <dbReference type="PROSITE" id="PS51210"/>
    </source>
</evidence>
<comment type="caution">
    <text evidence="5">The sequence shown here is derived from an EMBL/GenBank/DDBJ whole genome shotgun (WGS) entry which is preliminary data.</text>
</comment>
<evidence type="ECO:0000313" key="5">
    <source>
        <dbReference type="EMBL" id="CAI9555856.1"/>
    </source>
</evidence>
<dbReference type="PANTHER" id="PTHR10728:SF22">
    <property type="entry name" value="CYTOSOLIC PHOSPHOLIPASE A2 ZETA"/>
    <property type="match status" value="1"/>
</dbReference>